<organism evidence="1 2">
    <name type="scientific">Nitrospira moscoviensis</name>
    <dbReference type="NCBI Taxonomy" id="42253"/>
    <lineage>
        <taxon>Bacteria</taxon>
        <taxon>Pseudomonadati</taxon>
        <taxon>Nitrospirota</taxon>
        <taxon>Nitrospiria</taxon>
        <taxon>Nitrospirales</taxon>
        <taxon>Nitrospiraceae</taxon>
        <taxon>Nitrospira</taxon>
    </lineage>
</organism>
<evidence type="ECO:0000313" key="2">
    <source>
        <dbReference type="Proteomes" id="UP000069205"/>
    </source>
</evidence>
<gene>
    <name evidence="1" type="ORF">NITMOv2_2617</name>
</gene>
<evidence type="ECO:0000313" key="1">
    <source>
        <dbReference type="EMBL" id="ALA59030.1"/>
    </source>
</evidence>
<proteinExistence type="predicted"/>
<accession>A0A0K2GDJ7</accession>
<dbReference type="AlphaFoldDB" id="A0A0K2GDJ7"/>
<dbReference type="EMBL" id="CP011801">
    <property type="protein sequence ID" value="ALA59030.1"/>
    <property type="molecule type" value="Genomic_DNA"/>
</dbReference>
<sequence>MQKSDAMAPPSILPVCCLCHQVPDEDAGSPGAWTPLQDYLDRHHLSEGALSLSHTYCPSCYVEQAQAWHLPQVAPARSAA</sequence>
<dbReference type="PATRIC" id="fig|42253.5.peg.2588"/>
<dbReference type="KEGG" id="nmv:NITMOv2_2617"/>
<dbReference type="OrthoDB" id="2645267at2"/>
<dbReference type="Proteomes" id="UP000069205">
    <property type="component" value="Chromosome"/>
</dbReference>
<dbReference type="RefSeq" id="WP_053380114.1">
    <property type="nucleotide sequence ID" value="NZ_CP011801.1"/>
</dbReference>
<name>A0A0K2GDJ7_NITMO</name>
<protein>
    <submittedName>
        <fullName evidence="1">Uncharacterized protein</fullName>
    </submittedName>
</protein>
<reference evidence="1 2" key="1">
    <citation type="journal article" date="2015" name="Proc. Natl. Acad. Sci. U.S.A.">
        <title>Expanded metabolic versatility of ubiquitous nitrite-oxidizing bacteria from the genus Nitrospira.</title>
        <authorList>
            <person name="Koch H."/>
            <person name="Lucker S."/>
            <person name="Albertsen M."/>
            <person name="Kitzinger K."/>
            <person name="Herbold C."/>
            <person name="Spieck E."/>
            <person name="Nielsen P.H."/>
            <person name="Wagner M."/>
            <person name="Daims H."/>
        </authorList>
    </citation>
    <scope>NUCLEOTIDE SEQUENCE [LARGE SCALE GENOMIC DNA]</scope>
    <source>
        <strain evidence="1 2">NSP M-1</strain>
    </source>
</reference>
<keyword evidence="2" id="KW-1185">Reference proteome</keyword>